<evidence type="ECO:0000313" key="2">
    <source>
        <dbReference type="Proteomes" id="UP000431264"/>
    </source>
</evidence>
<gene>
    <name evidence="1" type="ORF">GOQ30_04175</name>
</gene>
<evidence type="ECO:0000313" key="1">
    <source>
        <dbReference type="EMBL" id="MVO08360.1"/>
    </source>
</evidence>
<dbReference type="AlphaFoldDB" id="A0A6I4IFP9"/>
<dbReference type="EMBL" id="WQLW01000002">
    <property type="protein sequence ID" value="MVO08360.1"/>
    <property type="molecule type" value="Genomic_DNA"/>
</dbReference>
<evidence type="ECO:0008006" key="3">
    <source>
        <dbReference type="Google" id="ProtNLM"/>
    </source>
</evidence>
<keyword evidence="2" id="KW-1185">Reference proteome</keyword>
<accession>A0A6I4IFP9</accession>
<sequence length="97" mass="11272">MSERYHYASVSEALELLKEKGYDYDYNINEQEIERNPDHFEIHHVYRYEGNTNPDDESWVYGIQSKEGKKGVFVNGASSDSSVEVIKFLHKLAIKGQ</sequence>
<organism evidence="1 2">
    <name type="scientific">Flavobacterium profundi</name>
    <dbReference type="NCBI Taxonomy" id="1774945"/>
    <lineage>
        <taxon>Bacteria</taxon>
        <taxon>Pseudomonadati</taxon>
        <taxon>Bacteroidota</taxon>
        <taxon>Flavobacteriia</taxon>
        <taxon>Flavobacteriales</taxon>
        <taxon>Flavobacteriaceae</taxon>
        <taxon>Flavobacterium</taxon>
    </lineage>
</organism>
<comment type="caution">
    <text evidence="1">The sequence shown here is derived from an EMBL/GenBank/DDBJ whole genome shotgun (WGS) entry which is preliminary data.</text>
</comment>
<name>A0A6I4IFP9_9FLAO</name>
<reference evidence="2" key="1">
    <citation type="submission" date="2019-05" db="EMBL/GenBank/DDBJ databases">
        <title>Flavobacterium profundi sp. nov., isolated from a deep-sea seamount.</title>
        <authorList>
            <person name="Zhang D.-C."/>
        </authorList>
    </citation>
    <scope>NUCLEOTIDE SEQUENCE [LARGE SCALE GENOMIC DNA]</scope>
    <source>
        <strain evidence="2">TP390</strain>
    </source>
</reference>
<protein>
    <recommendedName>
        <fullName evidence="3">Phosphoribosylpyrophosphate synthetase</fullName>
    </recommendedName>
</protein>
<dbReference type="OrthoDB" id="8418771at2"/>
<proteinExistence type="predicted"/>
<dbReference type="RefSeq" id="WP_140996751.1">
    <property type="nucleotide sequence ID" value="NZ_VDCZ01000002.1"/>
</dbReference>
<dbReference type="Proteomes" id="UP000431264">
    <property type="component" value="Unassembled WGS sequence"/>
</dbReference>